<dbReference type="SUPFAM" id="SSF52151">
    <property type="entry name" value="FabD/lysophospholipase-like"/>
    <property type="match status" value="1"/>
</dbReference>
<dbReference type="GO" id="GO:0016042">
    <property type="term" value="P:lipid catabolic process"/>
    <property type="evidence" value="ECO:0007669"/>
    <property type="project" value="UniProtKB-UniRule"/>
</dbReference>
<comment type="caution">
    <text evidence="10">The sequence shown here is derived from an EMBL/GenBank/DDBJ whole genome shotgun (WGS) entry which is preliminary data.</text>
</comment>
<keyword evidence="2 6" id="KW-0378">Hydrolase</keyword>
<dbReference type="HOGENOM" id="CLU_014750_1_0_12"/>
<evidence type="ECO:0000313" key="10">
    <source>
        <dbReference type="EMBL" id="EPF31624.1"/>
    </source>
</evidence>
<evidence type="ECO:0000256" key="3">
    <source>
        <dbReference type="ARBA" id="ARBA00022963"/>
    </source>
</evidence>
<dbReference type="InterPro" id="IPR002641">
    <property type="entry name" value="PNPLA_dom"/>
</dbReference>
<dbReference type="OrthoDB" id="9770965at2"/>
<keyword evidence="4 6" id="KW-0443">Lipid metabolism</keyword>
<dbReference type="GO" id="GO:0019867">
    <property type="term" value="C:outer membrane"/>
    <property type="evidence" value="ECO:0007669"/>
    <property type="project" value="InterPro"/>
</dbReference>
<evidence type="ECO:0000256" key="1">
    <source>
        <dbReference type="ARBA" id="ARBA00004370"/>
    </source>
</evidence>
<dbReference type="Pfam" id="PF01734">
    <property type="entry name" value="Patatin"/>
    <property type="match status" value="1"/>
</dbReference>
<dbReference type="PANTHER" id="PTHR14226:SF29">
    <property type="entry name" value="NEUROPATHY TARGET ESTERASE SWS"/>
    <property type="match status" value="1"/>
</dbReference>
<evidence type="ECO:0000256" key="5">
    <source>
        <dbReference type="ARBA" id="ARBA00023136"/>
    </source>
</evidence>
<dbReference type="CDD" id="cd07205">
    <property type="entry name" value="Pat_PNPLA6_PNPLA7_NTE1_like"/>
    <property type="match status" value="1"/>
</dbReference>
<dbReference type="GO" id="GO:0016787">
    <property type="term" value="F:hydrolase activity"/>
    <property type="evidence" value="ECO:0007669"/>
    <property type="project" value="UniProtKB-UniRule"/>
</dbReference>
<dbReference type="Proteomes" id="UP000014541">
    <property type="component" value="Unassembled WGS sequence"/>
</dbReference>
<keyword evidence="8" id="KW-0732">Signal</keyword>
<gene>
    <name evidence="10" type="ORF">HMPREF9194_01975</name>
</gene>
<dbReference type="Gene3D" id="3.40.1090.10">
    <property type="entry name" value="Cytosolic phospholipase A2 catalytic domain"/>
    <property type="match status" value="2"/>
</dbReference>
<dbReference type="RefSeq" id="WP_016526233.1">
    <property type="nucleotide sequence ID" value="NZ_KE332518.1"/>
</dbReference>
<evidence type="ECO:0000256" key="4">
    <source>
        <dbReference type="ARBA" id="ARBA00023098"/>
    </source>
</evidence>
<dbReference type="InterPro" id="IPR016035">
    <property type="entry name" value="Acyl_Trfase/lysoPLipase"/>
</dbReference>
<comment type="caution">
    <text evidence="6">Lacks conserved residue(s) required for the propagation of feature annotation.</text>
</comment>
<evidence type="ECO:0000256" key="7">
    <source>
        <dbReference type="SAM" id="MobiDB-lite"/>
    </source>
</evidence>
<dbReference type="Pfam" id="PF01103">
    <property type="entry name" value="Omp85"/>
    <property type="match status" value="1"/>
</dbReference>
<dbReference type="STRING" id="1125699.HMPREF9194_01975"/>
<feature type="signal peptide" evidence="8">
    <location>
        <begin position="1"/>
        <end position="23"/>
    </location>
</feature>
<dbReference type="AlphaFoldDB" id="S3L4B2"/>
<keyword evidence="5" id="KW-0472">Membrane</keyword>
<dbReference type="PROSITE" id="PS51635">
    <property type="entry name" value="PNPLA"/>
    <property type="match status" value="1"/>
</dbReference>
<evidence type="ECO:0000256" key="8">
    <source>
        <dbReference type="SAM" id="SignalP"/>
    </source>
</evidence>
<dbReference type="InterPro" id="IPR000184">
    <property type="entry name" value="Bac_surfAg_D15"/>
</dbReference>
<evidence type="ECO:0000256" key="2">
    <source>
        <dbReference type="ARBA" id="ARBA00022801"/>
    </source>
</evidence>
<evidence type="ECO:0000313" key="11">
    <source>
        <dbReference type="Proteomes" id="UP000014541"/>
    </source>
</evidence>
<reference evidence="10 11" key="1">
    <citation type="submission" date="2013-04" db="EMBL/GenBank/DDBJ databases">
        <title>The Genome Sequence of Treponema maltophilum ATCC 51939.</title>
        <authorList>
            <consortium name="The Broad Institute Genomics Platform"/>
            <person name="Earl A."/>
            <person name="Ward D."/>
            <person name="Feldgarden M."/>
            <person name="Gevers D."/>
            <person name="Leonetti C."/>
            <person name="Blanton J.M."/>
            <person name="Dewhirst F.E."/>
            <person name="Izard J."/>
            <person name="Walker B."/>
            <person name="Young S."/>
            <person name="Zeng Q."/>
            <person name="Gargeya S."/>
            <person name="Fitzgerald M."/>
            <person name="Haas B."/>
            <person name="Abouelleil A."/>
            <person name="Allen A.W."/>
            <person name="Alvarado L."/>
            <person name="Arachchi H.M."/>
            <person name="Berlin A.M."/>
            <person name="Chapman S.B."/>
            <person name="Gainer-Dewar J."/>
            <person name="Goldberg J."/>
            <person name="Griggs A."/>
            <person name="Gujja S."/>
            <person name="Hansen M."/>
            <person name="Howarth C."/>
            <person name="Imamovic A."/>
            <person name="Ireland A."/>
            <person name="Larimer J."/>
            <person name="McCowan C."/>
            <person name="Murphy C."/>
            <person name="Pearson M."/>
            <person name="Poon T.W."/>
            <person name="Priest M."/>
            <person name="Roberts A."/>
            <person name="Saif S."/>
            <person name="Shea T."/>
            <person name="Sisk P."/>
            <person name="Sykes S."/>
            <person name="Wortman J."/>
            <person name="Nusbaum C."/>
            <person name="Birren B."/>
        </authorList>
    </citation>
    <scope>NUCLEOTIDE SEQUENCE [LARGE SCALE GENOMIC DNA]</scope>
    <source>
        <strain evidence="10 11">ATCC 51939</strain>
    </source>
</reference>
<evidence type="ECO:0000256" key="6">
    <source>
        <dbReference type="PROSITE-ProRule" id="PRU01161"/>
    </source>
</evidence>
<dbReference type="PANTHER" id="PTHR14226">
    <property type="entry name" value="NEUROPATHY TARGET ESTERASE/SWISS CHEESE D.MELANOGASTER"/>
    <property type="match status" value="1"/>
</dbReference>
<keyword evidence="11" id="KW-1185">Reference proteome</keyword>
<feature type="active site" description="Proton acceptor" evidence="6">
    <location>
        <position position="213"/>
    </location>
</feature>
<feature type="short sequence motif" description="GXGXXG" evidence="6">
    <location>
        <begin position="39"/>
        <end position="44"/>
    </location>
</feature>
<protein>
    <recommendedName>
        <fullName evidence="9">PNPLA domain-containing protein</fullName>
    </recommendedName>
</protein>
<dbReference type="eggNOG" id="COG1752">
    <property type="taxonomic scope" value="Bacteria"/>
</dbReference>
<feature type="domain" description="PNPLA" evidence="9">
    <location>
        <begin position="35"/>
        <end position="226"/>
    </location>
</feature>
<feature type="region of interest" description="Disordered" evidence="7">
    <location>
        <begin position="327"/>
        <end position="348"/>
    </location>
</feature>
<sequence length="793" mass="86694">MKFKQKMTAAAAVLLCCCVVFSAAETPKTRPSVALVLAGGGARGFVHIPFLELIDELGIPIDMIVGTSAGAIIGGLYCAGYTPQEIKDSVLYLDWVDIFRNDNFSPFEHALNEHGLPANPIALKLGANLSLNLGKGLLTGQKAYEQLKSLTIKIPSYIDFDSLSVPFRAAATDLLTGKLAIFEQGDLAEAMRASMSIPGLFEPFPVDGRYYIDGSASDNLPIRTAKELGFDIIIAVEISNPLRTNADDFDSSPLKVLEQMVSMQQAIKGKEDYAMTDLVMFPDIRDFSTIDYLRAEDIYKRGKVEAERYRGSLIELKKKIFPLQDAAPSSLTEKNPPEENPQSAQNGKIDGFRFIETQETVSLHKGTYAGLPYARPSELILKGCKDSDKHYFERIFAAAADKPFTEQVLVNLTDAAMNTGNYTSAVSRIDARGDKNILELSLQKKPEENGLILQSLTFAGTASSASSGALTLSTAAQFRGLGGTGSVISLRVSYVNNTAFDFLFFQPLGPKVFFQTKASVSHEPDFFSSNFDFHAVNGSLIRRASLKAGAGILFNPYHTLVNEGALRWLDTRQAIPYDTAWPFAPYDKNLYDFTADISSLYTFSNLNFRSFPTKGFFSSTEAQAVFPLGQRYDVRIFDRIKTDFTAALPVSQHLTVLCSLFAGSCLSEQLKKAPSLIPVYGFNLKERLFFPHVTAARKYGIHKAAASLALQIQPWQQLTILGGQLFFSLTGSVGDVWPDFASFAQSPDLTWRVSAGTGVRIKGLFSVRLCAGAGSSDGKISPFASCDYGIALY</sequence>
<evidence type="ECO:0000259" key="9">
    <source>
        <dbReference type="PROSITE" id="PS51635"/>
    </source>
</evidence>
<dbReference type="PATRIC" id="fig|1125699.3.peg.1996"/>
<proteinExistence type="predicted"/>
<feature type="chain" id="PRO_5004523135" description="PNPLA domain-containing protein" evidence="8">
    <location>
        <begin position="24"/>
        <end position="793"/>
    </location>
</feature>
<feature type="short sequence motif" description="GXSXG" evidence="6">
    <location>
        <begin position="66"/>
        <end position="70"/>
    </location>
</feature>
<feature type="active site" description="Nucleophile" evidence="6">
    <location>
        <position position="68"/>
    </location>
</feature>
<keyword evidence="3 6" id="KW-0442">Lipid degradation</keyword>
<name>S3L4B2_TREMA</name>
<dbReference type="InterPro" id="IPR050301">
    <property type="entry name" value="NTE"/>
</dbReference>
<organism evidence="10 11">
    <name type="scientific">Treponema maltophilum ATCC 51939</name>
    <dbReference type="NCBI Taxonomy" id="1125699"/>
    <lineage>
        <taxon>Bacteria</taxon>
        <taxon>Pseudomonadati</taxon>
        <taxon>Spirochaetota</taxon>
        <taxon>Spirochaetia</taxon>
        <taxon>Spirochaetales</taxon>
        <taxon>Treponemataceae</taxon>
        <taxon>Treponema</taxon>
    </lineage>
</organism>
<comment type="subcellular location">
    <subcellularLocation>
        <location evidence="1">Membrane</location>
    </subcellularLocation>
</comment>
<accession>S3L4B2</accession>
<dbReference type="EMBL" id="ATFF01000006">
    <property type="protein sequence ID" value="EPF31624.1"/>
    <property type="molecule type" value="Genomic_DNA"/>
</dbReference>